<dbReference type="InterPro" id="IPR026947">
    <property type="entry name" value="UBN_middle_dom"/>
</dbReference>
<feature type="compositionally biased region" description="Low complexity" evidence="2">
    <location>
        <begin position="913"/>
        <end position="928"/>
    </location>
</feature>
<feature type="region of interest" description="Disordered" evidence="2">
    <location>
        <begin position="62"/>
        <end position="227"/>
    </location>
</feature>
<feature type="compositionally biased region" description="Low complexity" evidence="2">
    <location>
        <begin position="1086"/>
        <end position="1105"/>
    </location>
</feature>
<feature type="compositionally biased region" description="Acidic residues" evidence="2">
    <location>
        <begin position="125"/>
        <end position="167"/>
    </location>
</feature>
<name>A0A9P6KET0_9FUNG</name>
<comment type="caution">
    <text evidence="5">The sequence shown here is derived from an EMBL/GenBank/DDBJ whole genome shotgun (WGS) entry which is preliminary data.</text>
</comment>
<dbReference type="Pfam" id="PF08729">
    <property type="entry name" value="HUN"/>
    <property type="match status" value="1"/>
</dbReference>
<evidence type="ECO:0008006" key="7">
    <source>
        <dbReference type="Google" id="ProtNLM"/>
    </source>
</evidence>
<feature type="region of interest" description="Disordered" evidence="2">
    <location>
        <begin position="854"/>
        <end position="1127"/>
    </location>
</feature>
<dbReference type="EMBL" id="JAABOA010000885">
    <property type="protein sequence ID" value="KAF9582894.1"/>
    <property type="molecule type" value="Genomic_DNA"/>
</dbReference>
<keyword evidence="1" id="KW-0597">Phosphoprotein</keyword>
<dbReference type="Proteomes" id="UP000780801">
    <property type="component" value="Unassembled WGS sequence"/>
</dbReference>
<feature type="compositionally biased region" description="Acidic residues" evidence="2">
    <location>
        <begin position="191"/>
        <end position="205"/>
    </location>
</feature>
<feature type="compositionally biased region" description="Basic and acidic residues" evidence="2">
    <location>
        <begin position="390"/>
        <end position="411"/>
    </location>
</feature>
<feature type="region of interest" description="Disordered" evidence="2">
    <location>
        <begin position="1"/>
        <end position="37"/>
    </location>
</feature>
<dbReference type="AlphaFoldDB" id="A0A9P6KET0"/>
<reference evidence="5" key="1">
    <citation type="journal article" date="2020" name="Fungal Divers.">
        <title>Resolving the Mortierellaceae phylogeny through synthesis of multi-gene phylogenetics and phylogenomics.</title>
        <authorList>
            <person name="Vandepol N."/>
            <person name="Liber J."/>
            <person name="Desiro A."/>
            <person name="Na H."/>
            <person name="Kennedy M."/>
            <person name="Barry K."/>
            <person name="Grigoriev I.V."/>
            <person name="Miller A.N."/>
            <person name="O'Donnell K."/>
            <person name="Stajich J.E."/>
            <person name="Bonito G."/>
        </authorList>
    </citation>
    <scope>NUCLEOTIDE SEQUENCE</scope>
    <source>
        <strain evidence="5">KOD1015</strain>
    </source>
</reference>
<feature type="compositionally biased region" description="Low complexity" evidence="2">
    <location>
        <begin position="506"/>
        <end position="515"/>
    </location>
</feature>
<feature type="compositionally biased region" description="Polar residues" evidence="2">
    <location>
        <begin position="449"/>
        <end position="492"/>
    </location>
</feature>
<feature type="compositionally biased region" description="Low complexity" evidence="2">
    <location>
        <begin position="88"/>
        <end position="107"/>
    </location>
</feature>
<evidence type="ECO:0000313" key="5">
    <source>
        <dbReference type="EMBL" id="KAF9582894.1"/>
    </source>
</evidence>
<feature type="compositionally biased region" description="Polar residues" evidence="2">
    <location>
        <begin position="13"/>
        <end position="37"/>
    </location>
</feature>
<evidence type="ECO:0000259" key="4">
    <source>
        <dbReference type="Pfam" id="PF14075"/>
    </source>
</evidence>
<dbReference type="InterPro" id="IPR014840">
    <property type="entry name" value="HRD"/>
</dbReference>
<proteinExistence type="predicted"/>
<feature type="region of interest" description="Disordered" evidence="2">
    <location>
        <begin position="261"/>
        <end position="518"/>
    </location>
</feature>
<feature type="compositionally biased region" description="Basic residues" evidence="2">
    <location>
        <begin position="281"/>
        <end position="290"/>
    </location>
</feature>
<feature type="compositionally biased region" description="Low complexity" evidence="2">
    <location>
        <begin position="1023"/>
        <end position="1037"/>
    </location>
</feature>
<keyword evidence="6" id="KW-1185">Reference proteome</keyword>
<feature type="compositionally biased region" description="Basic residues" evidence="2">
    <location>
        <begin position="1118"/>
        <end position="1127"/>
    </location>
</feature>
<evidence type="ECO:0000313" key="6">
    <source>
        <dbReference type="Proteomes" id="UP000780801"/>
    </source>
</evidence>
<feature type="domain" description="Ubinuclein middle" evidence="4">
    <location>
        <begin position="523"/>
        <end position="731"/>
    </location>
</feature>
<dbReference type="OrthoDB" id="5576775at2759"/>
<accession>A0A9P6KET0</accession>
<sequence length="1127" mass="120912">MASAMGGPLLPPSSATGQDPLDASSTGKHASTANHGGSTIRIYYSLKENPNAIISYADLVREEQKKRREASSQERAKGSLSASPNPLKNSKVTSTGSTTGSGATKDSSAMDVDPADTEDTRGDSEVEAEVEDEDSNSSDDNEGGEAEEEDSDEEEDDDEGDEDEDDESRGRKEPRDFLEALAEKYAKLDENGNEGEDEDEDEDDESKASWQSNPVLPYKRKSRWDTEQYDVEDEFIDDSEMMLESIGMVRPKVGGFFAYRGPVETTTNEDPDSSDAVSGSRSRRTGKRKLAAGSSPLSSSRGTLSKTVKNSSLSVMENANDSTSEMSEMDDKIPKSKKTASAVSPSTPSGLAISSAANDPNGATSGTGTGTEAGTPSATSRKKTGKAKSTGKDIVREETDVGKDSDKDAKATPKKSRAKSTKAGNVTAATTPIVRVDSPTPAPEDEVSSESVNKQSSRASSPEPTNSILDSSTATAEGGSAKTTTEIPSSATAEPAHSQRPKVEIAADSSSGTGKAKAKSLFPLSPEVQKAFDAVAALAGKETWEVKTRFPPHIRQPLFDCAKVALSTRASGYVVPESFFLHLQTIFPYNKFTLKKLIYKNILPPWINELEVQKAGLIDQFGARTNMVWKSSGLADLEKDKPEDRDVDGDVNMTGDEGKPLRKFPWSQDLRLLLWETMEKFMEILAAKQQLHFVDESYPAPLSESKTRKDAYQMLLLSFPAGWMTSYEISRQYSQLKEKVQKQERKEVEATNAAGQKAGGSKTSASVSLGRSDGAKPTNSPMVEKKSSFVSSVSVPIASPTNNVAAAAAAAKPATLITSPVAYASSHTAATKASPTVSSPKTHRTAHLSEILHHPTPQSSRIHHPYSGNAVPTSNDRLTAMADPHNTANTKKRKKDEDHHVPTTGNLETIVISDSESYSSEYYQSSVSGAPNGKPGNGTAGYPSLQSDAAKKKKMVDSKLPKPMSTPKRPSPSGPSPTGPPPPPPHSSPPYHHRVPPASYPKSHDVSGYHNVRGPMYPQRRGSPTPAHYSAAPSSHANHSHGLDYPHSSHPPKHSPPQQQHYQRRSETMQRRISPPDGGSGYMNPSGHSPSRSPSSSHTSAMSMSNLVHPNPVPSKQPHSRSHPGQM</sequence>
<evidence type="ECO:0000259" key="3">
    <source>
        <dbReference type="Pfam" id="PF08729"/>
    </source>
</evidence>
<organism evidence="5 6">
    <name type="scientific">Lunasporangiospora selenospora</name>
    <dbReference type="NCBI Taxonomy" id="979761"/>
    <lineage>
        <taxon>Eukaryota</taxon>
        <taxon>Fungi</taxon>
        <taxon>Fungi incertae sedis</taxon>
        <taxon>Mucoromycota</taxon>
        <taxon>Mortierellomycotina</taxon>
        <taxon>Mortierellomycetes</taxon>
        <taxon>Mortierellales</taxon>
        <taxon>Mortierellaceae</taxon>
        <taxon>Lunasporangiospora</taxon>
    </lineage>
</organism>
<evidence type="ECO:0000256" key="2">
    <source>
        <dbReference type="SAM" id="MobiDB-lite"/>
    </source>
</evidence>
<feature type="compositionally biased region" description="Polar residues" evidence="2">
    <location>
        <begin position="339"/>
        <end position="349"/>
    </location>
</feature>
<feature type="compositionally biased region" description="Low complexity" evidence="2">
    <location>
        <begin position="291"/>
        <end position="305"/>
    </location>
</feature>
<feature type="compositionally biased region" description="Pro residues" evidence="2">
    <location>
        <begin position="969"/>
        <end position="988"/>
    </location>
</feature>
<feature type="region of interest" description="Disordered" evidence="2">
    <location>
        <begin position="744"/>
        <end position="785"/>
    </location>
</feature>
<feature type="domain" description="Hpc2-related" evidence="3">
    <location>
        <begin position="225"/>
        <end position="264"/>
    </location>
</feature>
<evidence type="ECO:0000256" key="1">
    <source>
        <dbReference type="ARBA" id="ARBA00022553"/>
    </source>
</evidence>
<gene>
    <name evidence="5" type="ORF">BGW38_010614</name>
</gene>
<feature type="compositionally biased region" description="Basic and acidic residues" evidence="2">
    <location>
        <begin position="168"/>
        <end position="190"/>
    </location>
</feature>
<protein>
    <recommendedName>
        <fullName evidence="7">Ubinuclein middle domain-containing protein</fullName>
    </recommendedName>
</protein>
<feature type="compositionally biased region" description="Polar residues" evidence="2">
    <location>
        <begin position="306"/>
        <end position="326"/>
    </location>
</feature>
<dbReference type="Pfam" id="PF14075">
    <property type="entry name" value="UBN_AB"/>
    <property type="match status" value="1"/>
</dbReference>
<feature type="compositionally biased region" description="Basic and acidic residues" evidence="2">
    <location>
        <begin position="62"/>
        <end position="77"/>
    </location>
</feature>